<proteinExistence type="predicted"/>
<organism evidence="1 2">
    <name type="scientific">Streptomyces exfoliatus</name>
    <name type="common">Streptomyces hydrogenans</name>
    <dbReference type="NCBI Taxonomy" id="1905"/>
    <lineage>
        <taxon>Bacteria</taxon>
        <taxon>Bacillati</taxon>
        <taxon>Actinomycetota</taxon>
        <taxon>Actinomycetes</taxon>
        <taxon>Kitasatosporales</taxon>
        <taxon>Streptomycetaceae</taxon>
        <taxon>Streptomyces</taxon>
    </lineage>
</organism>
<evidence type="ECO:0008006" key="3">
    <source>
        <dbReference type="Google" id="ProtNLM"/>
    </source>
</evidence>
<evidence type="ECO:0000313" key="1">
    <source>
        <dbReference type="EMBL" id="MEU7293346.1"/>
    </source>
</evidence>
<accession>A0ABV3CUS3</accession>
<reference evidence="1 2" key="1">
    <citation type="submission" date="2024-06" db="EMBL/GenBank/DDBJ databases">
        <title>The Natural Products Discovery Center: Release of the First 8490 Sequenced Strains for Exploring Actinobacteria Biosynthetic Diversity.</title>
        <authorList>
            <person name="Kalkreuter E."/>
            <person name="Kautsar S.A."/>
            <person name="Yang D."/>
            <person name="Bader C.D."/>
            <person name="Teijaro C.N."/>
            <person name="Fluegel L."/>
            <person name="Davis C.M."/>
            <person name="Simpson J.R."/>
            <person name="Lauterbach L."/>
            <person name="Steele A.D."/>
            <person name="Gui C."/>
            <person name="Meng S."/>
            <person name="Li G."/>
            <person name="Viehrig K."/>
            <person name="Ye F."/>
            <person name="Su P."/>
            <person name="Kiefer A.F."/>
            <person name="Nichols A."/>
            <person name="Cepeda A.J."/>
            <person name="Yan W."/>
            <person name="Fan B."/>
            <person name="Jiang Y."/>
            <person name="Adhikari A."/>
            <person name="Zheng C.-J."/>
            <person name="Schuster L."/>
            <person name="Cowan T.M."/>
            <person name="Smanski M.J."/>
            <person name="Chevrette M.G."/>
            <person name="De Carvalho L.P.S."/>
            <person name="Shen B."/>
        </authorList>
    </citation>
    <scope>NUCLEOTIDE SEQUENCE [LARGE SCALE GENOMIC DNA]</scope>
    <source>
        <strain evidence="1 2">NPDC045705</strain>
    </source>
</reference>
<name>A0ABV3CUS3_STREX</name>
<keyword evidence="2" id="KW-1185">Reference proteome</keyword>
<dbReference type="EMBL" id="JBEZAM010000008">
    <property type="protein sequence ID" value="MEU7293346.1"/>
    <property type="molecule type" value="Genomic_DNA"/>
</dbReference>
<sequence>MTTCGMCETAVEHGYLCPGCTRALADRLQRMPRLYTALGAFLAPSATREPGGGRTGRAEAPMPVSEPVLNLRGPGGIVGVLEDWRAALHVVRRWNPPTPAVGIPNRVALASTALLHSIDWLSACWPEAGDLAREMRDLERDIASITGAIERPRGTRLGPCPAQHDDGSLCGAILRLAPGEQLVTCQWCGQTYPPATWKALHALITHDTQDAAA</sequence>
<gene>
    <name evidence="1" type="ORF">AB0A76_09100</name>
</gene>
<evidence type="ECO:0000313" key="2">
    <source>
        <dbReference type="Proteomes" id="UP001551210"/>
    </source>
</evidence>
<protein>
    <recommendedName>
        <fullName evidence="3">C2H2-type domain-containing protein</fullName>
    </recommendedName>
</protein>
<dbReference type="RefSeq" id="WP_359205700.1">
    <property type="nucleotide sequence ID" value="NZ_JBEZAM010000008.1"/>
</dbReference>
<dbReference type="Proteomes" id="UP001551210">
    <property type="component" value="Unassembled WGS sequence"/>
</dbReference>
<comment type="caution">
    <text evidence="1">The sequence shown here is derived from an EMBL/GenBank/DDBJ whole genome shotgun (WGS) entry which is preliminary data.</text>
</comment>